<reference evidence="2 3" key="1">
    <citation type="journal article" date="2011" name="Syst. Appl. Microbiol.">
        <title>Defluviimonas denitrificans gen. nov., sp. nov., and Pararhodobacter aggregans gen. nov., sp. nov., non-phototrophic Rhodobacteraceae from the biofilter of a marine aquaculture.</title>
        <authorList>
            <person name="Foesel B.U."/>
            <person name="Drake H.L."/>
            <person name="Schramm A."/>
        </authorList>
    </citation>
    <scope>NUCLEOTIDE SEQUENCE [LARGE SCALE GENOMIC DNA]</scope>
    <source>
        <strain evidence="2 3">D1-19</strain>
    </source>
</reference>
<dbReference type="OrthoDB" id="118834at2"/>
<dbReference type="Proteomes" id="UP000244810">
    <property type="component" value="Unassembled WGS sequence"/>
</dbReference>
<comment type="caution">
    <text evidence="2">The sequence shown here is derived from an EMBL/GenBank/DDBJ whole genome shotgun (WGS) entry which is preliminary data.</text>
</comment>
<proteinExistence type="predicted"/>
<name>A0A2T7UUD8_9RHOB</name>
<evidence type="ECO:0000313" key="2">
    <source>
        <dbReference type="EMBL" id="PVE48383.1"/>
    </source>
</evidence>
<protein>
    <recommendedName>
        <fullName evidence="1">Lipocalin-like domain-containing protein</fullName>
    </recommendedName>
</protein>
<dbReference type="InterPro" id="IPR024311">
    <property type="entry name" value="Lipocalin-like"/>
</dbReference>
<accession>A0A2T7UUD8</accession>
<keyword evidence="3" id="KW-1185">Reference proteome</keyword>
<dbReference type="Pfam" id="PF13924">
    <property type="entry name" value="Lipocalin_5"/>
    <property type="match status" value="1"/>
</dbReference>
<evidence type="ECO:0000313" key="3">
    <source>
        <dbReference type="Proteomes" id="UP000244810"/>
    </source>
</evidence>
<dbReference type="AlphaFoldDB" id="A0A2T7UUD8"/>
<organism evidence="2 3">
    <name type="scientific">Pararhodobacter aggregans</name>
    <dbReference type="NCBI Taxonomy" id="404875"/>
    <lineage>
        <taxon>Bacteria</taxon>
        <taxon>Pseudomonadati</taxon>
        <taxon>Pseudomonadota</taxon>
        <taxon>Alphaproteobacteria</taxon>
        <taxon>Rhodobacterales</taxon>
        <taxon>Paracoccaceae</taxon>
        <taxon>Pararhodobacter</taxon>
    </lineage>
</organism>
<feature type="domain" description="Lipocalin-like" evidence="1">
    <location>
        <begin position="6"/>
        <end position="125"/>
    </location>
</feature>
<sequence>MPDLGGTWHLLAWEIETEGRVTHPFGEAPTGMICYTEDGFMSACIARADRPRWSTGNPRKAPDAERLAAFESYFHYAGTWRIVERDGIPHVVHAVTHSLNPDFPGSEQVRRIDLEGDRLTLSAQEGPRHHRLRWRR</sequence>
<gene>
    <name evidence="2" type="ORF">DDE23_04755</name>
</gene>
<evidence type="ECO:0000259" key="1">
    <source>
        <dbReference type="Pfam" id="PF13924"/>
    </source>
</evidence>
<dbReference type="RefSeq" id="WP_107750730.1">
    <property type="nucleotide sequence ID" value="NZ_QBKF01000002.1"/>
</dbReference>
<dbReference type="EMBL" id="QDDR01000002">
    <property type="protein sequence ID" value="PVE48383.1"/>
    <property type="molecule type" value="Genomic_DNA"/>
</dbReference>